<dbReference type="Proteomes" id="UP001210678">
    <property type="component" value="Unassembled WGS sequence"/>
</dbReference>
<dbReference type="InterPro" id="IPR000304">
    <property type="entry name" value="Pyrroline-COOH_reductase"/>
</dbReference>
<comment type="catalytic activity">
    <reaction evidence="4">
        <text>L-proline + NADP(+) = (S)-1-pyrroline-5-carboxylate + NADPH + 2 H(+)</text>
        <dbReference type="Rhea" id="RHEA:14109"/>
        <dbReference type="ChEBI" id="CHEBI:15378"/>
        <dbReference type="ChEBI" id="CHEBI:17388"/>
        <dbReference type="ChEBI" id="CHEBI:57783"/>
        <dbReference type="ChEBI" id="CHEBI:58349"/>
        <dbReference type="ChEBI" id="CHEBI:60039"/>
        <dbReference type="EC" id="1.5.1.2"/>
    </reaction>
</comment>
<evidence type="ECO:0000259" key="7">
    <source>
        <dbReference type="Pfam" id="PF14748"/>
    </source>
</evidence>
<keyword evidence="3 4" id="KW-0560">Oxidoreductase</keyword>
<keyword evidence="4" id="KW-0641">Proline biosynthesis</keyword>
<dbReference type="RefSeq" id="WP_272137837.1">
    <property type="nucleotide sequence ID" value="NZ_JAQLOI010000001.1"/>
</dbReference>
<dbReference type="SUPFAM" id="SSF51735">
    <property type="entry name" value="NAD(P)-binding Rossmann-fold domains"/>
    <property type="match status" value="1"/>
</dbReference>
<evidence type="ECO:0000256" key="2">
    <source>
        <dbReference type="ARBA" id="ARBA00022857"/>
    </source>
</evidence>
<sequence length="272" mass="29011">MKNRKIAFIGAGNMARSIIAGLTSSGFDSSDITATDPNKEQRDLLTNLYDINTTGDNAEAADNANVIVLAVKPQIMELVCGGLTNIDLSNKLVISIAAGISASRLNEYLETEVNLVRVMPNTPALVSKGMSGLYATPSVSSDDKTFASQLMQAVGEVCWVEEESAINNVIAAAGSAPAYFFLFMEAMQNEAMAQGFDKDTARLLVQQSALGAAEMVIANADIDISTLREQVTSKGGTTAEALRTFNEHQLTEIVAKAMQAAVSRAEEMEKLF</sequence>
<dbReference type="Pfam" id="PF03807">
    <property type="entry name" value="F420_oxidored"/>
    <property type="match status" value="1"/>
</dbReference>
<dbReference type="Pfam" id="PF14748">
    <property type="entry name" value="P5CR_dimer"/>
    <property type="match status" value="1"/>
</dbReference>
<comment type="caution">
    <text evidence="8">The sequence shown here is derived from an EMBL/GenBank/DDBJ whole genome shotgun (WGS) entry which is preliminary data.</text>
</comment>
<dbReference type="PIRSF" id="PIRSF000193">
    <property type="entry name" value="Pyrrol-5-carb_rd"/>
    <property type="match status" value="1"/>
</dbReference>
<dbReference type="EC" id="1.5.1.2" evidence="4 5"/>
<evidence type="ECO:0000313" key="9">
    <source>
        <dbReference type="Proteomes" id="UP001210678"/>
    </source>
</evidence>
<comment type="catalytic activity">
    <reaction evidence="4">
        <text>L-proline + NAD(+) = (S)-1-pyrroline-5-carboxylate + NADH + 2 H(+)</text>
        <dbReference type="Rhea" id="RHEA:14105"/>
        <dbReference type="ChEBI" id="CHEBI:15378"/>
        <dbReference type="ChEBI" id="CHEBI:17388"/>
        <dbReference type="ChEBI" id="CHEBI:57540"/>
        <dbReference type="ChEBI" id="CHEBI:57945"/>
        <dbReference type="ChEBI" id="CHEBI:60039"/>
        <dbReference type="EC" id="1.5.1.2"/>
    </reaction>
</comment>
<dbReference type="InterPro" id="IPR029036">
    <property type="entry name" value="P5CR_dimer"/>
</dbReference>
<dbReference type="PANTHER" id="PTHR11645:SF0">
    <property type="entry name" value="PYRROLINE-5-CARBOXYLATE REDUCTASE 3"/>
    <property type="match status" value="1"/>
</dbReference>
<keyword evidence="9" id="KW-1185">Reference proteome</keyword>
<evidence type="ECO:0000259" key="6">
    <source>
        <dbReference type="Pfam" id="PF03807"/>
    </source>
</evidence>
<dbReference type="SUPFAM" id="SSF48179">
    <property type="entry name" value="6-phosphogluconate dehydrogenase C-terminal domain-like"/>
    <property type="match status" value="1"/>
</dbReference>
<evidence type="ECO:0000313" key="8">
    <source>
        <dbReference type="EMBL" id="MDB1124907.1"/>
    </source>
</evidence>
<dbReference type="EMBL" id="JAQLOI010000001">
    <property type="protein sequence ID" value="MDB1124907.1"/>
    <property type="molecule type" value="Genomic_DNA"/>
</dbReference>
<evidence type="ECO:0000256" key="5">
    <source>
        <dbReference type="NCBIfam" id="TIGR00112"/>
    </source>
</evidence>
<comment type="function">
    <text evidence="4">Catalyzes the reduction of 1-pyrroline-5-carboxylate (PCA) to L-proline.</text>
</comment>
<proteinExistence type="inferred from homology"/>
<gene>
    <name evidence="4 8" type="primary">proC</name>
    <name evidence="8" type="ORF">PGX00_15145</name>
</gene>
<keyword evidence="2 4" id="KW-0521">NADP</keyword>
<reference evidence="8 9" key="1">
    <citation type="submission" date="2023-01" db="EMBL/GenBank/DDBJ databases">
        <title>Vibrio sp. KJ40-1 sp.nov, isolated from marine algae.</title>
        <authorList>
            <person name="Butt M."/>
            <person name="Kim J.M.J."/>
            <person name="Jeon C.O.C."/>
        </authorList>
    </citation>
    <scope>NUCLEOTIDE SEQUENCE [LARGE SCALE GENOMIC DNA]</scope>
    <source>
        <strain evidence="8 9">KJ40-1</strain>
    </source>
</reference>
<dbReference type="NCBIfam" id="TIGR00112">
    <property type="entry name" value="proC"/>
    <property type="match status" value="1"/>
</dbReference>
<comment type="similarity">
    <text evidence="1 4">Belongs to the pyrroline-5-carboxylate reductase family.</text>
</comment>
<evidence type="ECO:0000256" key="4">
    <source>
        <dbReference type="HAMAP-Rule" id="MF_01925"/>
    </source>
</evidence>
<accession>A0ABT4YU55</accession>
<dbReference type="GO" id="GO:0004735">
    <property type="term" value="F:pyrroline-5-carboxylate reductase activity"/>
    <property type="evidence" value="ECO:0007669"/>
    <property type="project" value="UniProtKB-EC"/>
</dbReference>
<comment type="subcellular location">
    <subcellularLocation>
        <location evidence="4">Cytoplasm</location>
    </subcellularLocation>
</comment>
<dbReference type="HAMAP" id="MF_01925">
    <property type="entry name" value="P5C_reductase"/>
    <property type="match status" value="1"/>
</dbReference>
<dbReference type="Gene3D" id="3.40.50.720">
    <property type="entry name" value="NAD(P)-binding Rossmann-like Domain"/>
    <property type="match status" value="1"/>
</dbReference>
<keyword evidence="4" id="KW-0028">Amino-acid biosynthesis</keyword>
<comment type="pathway">
    <text evidence="4">Amino-acid biosynthesis; L-proline biosynthesis; L-proline from L-glutamate 5-semialdehyde: step 1/1.</text>
</comment>
<evidence type="ECO:0000256" key="3">
    <source>
        <dbReference type="ARBA" id="ARBA00023002"/>
    </source>
</evidence>
<feature type="domain" description="Pyrroline-5-carboxylate reductase dimerisation" evidence="7">
    <location>
        <begin position="163"/>
        <end position="268"/>
    </location>
</feature>
<evidence type="ECO:0000256" key="1">
    <source>
        <dbReference type="ARBA" id="ARBA00005525"/>
    </source>
</evidence>
<feature type="domain" description="Pyrroline-5-carboxylate reductase catalytic N-terminal" evidence="6">
    <location>
        <begin position="5"/>
        <end position="99"/>
    </location>
</feature>
<name>A0ABT4YU55_9VIBR</name>
<dbReference type="InterPro" id="IPR036291">
    <property type="entry name" value="NAD(P)-bd_dom_sf"/>
</dbReference>
<keyword evidence="4" id="KW-0963">Cytoplasm</keyword>
<organism evidence="8 9">
    <name type="scientific">Vibrio algarum</name>
    <dbReference type="NCBI Taxonomy" id="3020714"/>
    <lineage>
        <taxon>Bacteria</taxon>
        <taxon>Pseudomonadati</taxon>
        <taxon>Pseudomonadota</taxon>
        <taxon>Gammaproteobacteria</taxon>
        <taxon>Vibrionales</taxon>
        <taxon>Vibrionaceae</taxon>
        <taxon>Vibrio</taxon>
    </lineage>
</organism>
<dbReference type="InterPro" id="IPR008927">
    <property type="entry name" value="6-PGluconate_DH-like_C_sf"/>
</dbReference>
<dbReference type="InterPro" id="IPR028939">
    <property type="entry name" value="P5C_Rdtase_cat_N"/>
</dbReference>
<dbReference type="Gene3D" id="1.10.3730.10">
    <property type="entry name" value="ProC C-terminal domain-like"/>
    <property type="match status" value="1"/>
</dbReference>
<dbReference type="PANTHER" id="PTHR11645">
    <property type="entry name" value="PYRROLINE-5-CARBOXYLATE REDUCTASE"/>
    <property type="match status" value="1"/>
</dbReference>
<protein>
    <recommendedName>
        <fullName evidence="4 5">Pyrroline-5-carboxylate reductase</fullName>
        <shortName evidence="4">P5C reductase</shortName>
        <shortName evidence="4">P5CR</shortName>
        <ecNumber evidence="4 5">1.5.1.2</ecNumber>
    </recommendedName>
    <alternativeName>
        <fullName evidence="4">PCA reductase</fullName>
    </alternativeName>
</protein>